<proteinExistence type="predicted"/>
<dbReference type="InterPro" id="IPR036249">
    <property type="entry name" value="Thioredoxin-like_sf"/>
</dbReference>
<dbReference type="InterPro" id="IPR013766">
    <property type="entry name" value="Thioredoxin_domain"/>
</dbReference>
<organism evidence="2 3">
    <name type="scientific">Bacteroides nordii</name>
    <dbReference type="NCBI Taxonomy" id="291645"/>
    <lineage>
        <taxon>Bacteria</taxon>
        <taxon>Pseudomonadati</taxon>
        <taxon>Bacteroidota</taxon>
        <taxon>Bacteroidia</taxon>
        <taxon>Bacteroidales</taxon>
        <taxon>Bacteroidaceae</taxon>
        <taxon>Bacteroides</taxon>
    </lineage>
</organism>
<feature type="domain" description="Thioredoxin" evidence="1">
    <location>
        <begin position="1"/>
        <end position="118"/>
    </location>
</feature>
<dbReference type="Pfam" id="PF00085">
    <property type="entry name" value="Thioredoxin"/>
    <property type="match status" value="1"/>
</dbReference>
<gene>
    <name evidence="2" type="ORF">DW888_13895</name>
</gene>
<dbReference type="AlphaFoldDB" id="A0A413VKY2"/>
<dbReference type="Proteomes" id="UP000284379">
    <property type="component" value="Unassembled WGS sequence"/>
</dbReference>
<evidence type="ECO:0000313" key="3">
    <source>
        <dbReference type="Proteomes" id="UP000284379"/>
    </source>
</evidence>
<dbReference type="PROSITE" id="PS51352">
    <property type="entry name" value="THIOREDOXIN_2"/>
    <property type="match status" value="1"/>
</dbReference>
<sequence>MKVIDLTKESFTERVSDFRQYPDSWEFKGDKPCIVDFHAPWCIYCKRLSPVLDELAVEYAGKIDFYKVDVDNEPLLESAFSIRTIPNLLFCPMEGKPWMKLGTVGKPQLKKMLDDLLAGVTE</sequence>
<dbReference type="EMBL" id="QSGO01000010">
    <property type="protein sequence ID" value="RHB34277.1"/>
    <property type="molecule type" value="Genomic_DNA"/>
</dbReference>
<name>A0A413VKY2_9BACE</name>
<dbReference type="GO" id="GO:0045454">
    <property type="term" value="P:cell redox homeostasis"/>
    <property type="evidence" value="ECO:0007669"/>
    <property type="project" value="TreeGrafter"/>
</dbReference>
<protein>
    <submittedName>
        <fullName evidence="2">Thiol reductase thioredoxin</fullName>
    </submittedName>
</protein>
<evidence type="ECO:0000259" key="1">
    <source>
        <dbReference type="PROSITE" id="PS51352"/>
    </source>
</evidence>
<dbReference type="RefSeq" id="WP_002558214.1">
    <property type="nucleotide sequence ID" value="NZ_CABJFV010000010.1"/>
</dbReference>
<accession>A0A413VKY2</accession>
<comment type="caution">
    <text evidence="2">The sequence shown here is derived from an EMBL/GenBank/DDBJ whole genome shotgun (WGS) entry which is preliminary data.</text>
</comment>
<reference evidence="2 3" key="1">
    <citation type="submission" date="2018-08" db="EMBL/GenBank/DDBJ databases">
        <title>A genome reference for cultivated species of the human gut microbiota.</title>
        <authorList>
            <person name="Zou Y."/>
            <person name="Xue W."/>
            <person name="Luo G."/>
        </authorList>
    </citation>
    <scope>NUCLEOTIDE SEQUENCE [LARGE SCALE GENOMIC DNA]</scope>
    <source>
        <strain evidence="2 3">AM40-30BH</strain>
    </source>
</reference>
<dbReference type="GO" id="GO:0005829">
    <property type="term" value="C:cytosol"/>
    <property type="evidence" value="ECO:0007669"/>
    <property type="project" value="TreeGrafter"/>
</dbReference>
<evidence type="ECO:0000313" key="2">
    <source>
        <dbReference type="EMBL" id="RHB34277.1"/>
    </source>
</evidence>
<dbReference type="Gene3D" id="3.40.30.10">
    <property type="entry name" value="Glutaredoxin"/>
    <property type="match status" value="1"/>
</dbReference>
<dbReference type="PANTHER" id="PTHR45663:SF11">
    <property type="entry name" value="GEO12009P1"/>
    <property type="match status" value="1"/>
</dbReference>
<dbReference type="PANTHER" id="PTHR45663">
    <property type="entry name" value="GEO12009P1"/>
    <property type="match status" value="1"/>
</dbReference>
<dbReference type="CDD" id="cd02947">
    <property type="entry name" value="TRX_family"/>
    <property type="match status" value="1"/>
</dbReference>
<dbReference type="GO" id="GO:0015035">
    <property type="term" value="F:protein-disulfide reductase activity"/>
    <property type="evidence" value="ECO:0007669"/>
    <property type="project" value="TreeGrafter"/>
</dbReference>
<dbReference type="GeneID" id="69504051"/>
<dbReference type="SUPFAM" id="SSF52833">
    <property type="entry name" value="Thioredoxin-like"/>
    <property type="match status" value="1"/>
</dbReference>